<dbReference type="EMBL" id="JASBWR010000075">
    <property type="protein sequence ID" value="KAJ9098540.1"/>
    <property type="molecule type" value="Genomic_DNA"/>
</dbReference>
<proteinExistence type="predicted"/>
<comment type="caution">
    <text evidence="1">The sequence shown here is derived from an EMBL/GenBank/DDBJ whole genome shotgun (WGS) entry which is preliminary data.</text>
</comment>
<name>A0ACC2VHG7_9TREE</name>
<evidence type="ECO:0000313" key="1">
    <source>
        <dbReference type="EMBL" id="KAJ9098540.1"/>
    </source>
</evidence>
<sequence>MNPKNKRASNATTGIIPGSGSIPERPPPPTCVPDSATTPDQSMMSQNTVYASSEHPKVLADLSASGRRLVDYRSSPRGAFITNSVSHADIDIPSEPNMERSVMAMQEQDHAVLLDLASSQGNSGVLSIIPPTFGPDDVLFGGVMTTPNLNPEILSKGTGVAINESGSANSNTSISTEACCPP</sequence>
<gene>
    <name evidence="1" type="ORF">QFC19_006308</name>
</gene>
<keyword evidence="2" id="KW-1185">Reference proteome</keyword>
<dbReference type="Proteomes" id="UP001241377">
    <property type="component" value="Unassembled WGS sequence"/>
</dbReference>
<reference evidence="1" key="1">
    <citation type="submission" date="2023-04" db="EMBL/GenBank/DDBJ databases">
        <title>Draft Genome sequencing of Naganishia species isolated from polar environments using Oxford Nanopore Technology.</title>
        <authorList>
            <person name="Leo P."/>
            <person name="Venkateswaran K."/>
        </authorList>
    </citation>
    <scope>NUCLEOTIDE SEQUENCE</scope>
    <source>
        <strain evidence="1">MNA-CCFEE 5261</strain>
    </source>
</reference>
<organism evidence="1 2">
    <name type="scientific">Naganishia cerealis</name>
    <dbReference type="NCBI Taxonomy" id="610337"/>
    <lineage>
        <taxon>Eukaryota</taxon>
        <taxon>Fungi</taxon>
        <taxon>Dikarya</taxon>
        <taxon>Basidiomycota</taxon>
        <taxon>Agaricomycotina</taxon>
        <taxon>Tremellomycetes</taxon>
        <taxon>Filobasidiales</taxon>
        <taxon>Filobasidiaceae</taxon>
        <taxon>Naganishia</taxon>
    </lineage>
</organism>
<accession>A0ACC2VHG7</accession>
<evidence type="ECO:0000313" key="2">
    <source>
        <dbReference type="Proteomes" id="UP001241377"/>
    </source>
</evidence>
<protein>
    <submittedName>
        <fullName evidence="1">Uncharacterized protein</fullName>
    </submittedName>
</protein>